<sequence length="62" mass="6896">MKNLNTTLLSQQELENYNGGGLSTETTISTLIEIVPFGDPINRYDDEINQNFESINNTGFGI</sequence>
<dbReference type="Proteomes" id="UP000198521">
    <property type="component" value="Unassembled WGS sequence"/>
</dbReference>
<accession>A0A1H7KPE5</accession>
<dbReference type="EMBL" id="FOAB01000002">
    <property type="protein sequence ID" value="SEK88733.1"/>
    <property type="molecule type" value="Genomic_DNA"/>
</dbReference>
<dbReference type="AlphaFoldDB" id="A0A1H7KPE5"/>
<proteinExistence type="predicted"/>
<reference evidence="1 2" key="1">
    <citation type="submission" date="2016-10" db="EMBL/GenBank/DDBJ databases">
        <authorList>
            <person name="de Groot N.N."/>
        </authorList>
    </citation>
    <scope>NUCLEOTIDE SEQUENCE [LARGE SCALE GENOMIC DNA]</scope>
    <source>
        <strain evidence="1 2">DSM 25232</strain>
    </source>
</reference>
<evidence type="ECO:0000313" key="2">
    <source>
        <dbReference type="Proteomes" id="UP000198521"/>
    </source>
</evidence>
<protein>
    <submittedName>
        <fullName evidence="1">Uncharacterized protein</fullName>
    </submittedName>
</protein>
<keyword evidence="2" id="KW-1185">Reference proteome</keyword>
<name>A0A1H7KPE5_AQUAM</name>
<dbReference type="STRING" id="1038014.SAMN04487910_1393"/>
<gene>
    <name evidence="1" type="ORF">SAMN04487910_1393</name>
</gene>
<dbReference type="RefSeq" id="WP_091406956.1">
    <property type="nucleotide sequence ID" value="NZ_FOAB01000002.1"/>
</dbReference>
<evidence type="ECO:0000313" key="1">
    <source>
        <dbReference type="EMBL" id="SEK88733.1"/>
    </source>
</evidence>
<organism evidence="1 2">
    <name type="scientific">Aquimarina amphilecti</name>
    <dbReference type="NCBI Taxonomy" id="1038014"/>
    <lineage>
        <taxon>Bacteria</taxon>
        <taxon>Pseudomonadati</taxon>
        <taxon>Bacteroidota</taxon>
        <taxon>Flavobacteriia</taxon>
        <taxon>Flavobacteriales</taxon>
        <taxon>Flavobacteriaceae</taxon>
        <taxon>Aquimarina</taxon>
    </lineage>
</organism>